<dbReference type="AlphaFoldDB" id="A0A0B1SCP9"/>
<dbReference type="GO" id="GO:0016020">
    <property type="term" value="C:membrane"/>
    <property type="evidence" value="ECO:0007669"/>
    <property type="project" value="UniProtKB-SubCell"/>
</dbReference>
<keyword evidence="5 6" id="KW-0472">Membrane</keyword>
<gene>
    <name evidence="7" type="ORF">OESDEN_19308</name>
</gene>
<evidence type="ECO:0000256" key="5">
    <source>
        <dbReference type="ARBA" id="ARBA00023136"/>
    </source>
</evidence>
<evidence type="ECO:0000256" key="3">
    <source>
        <dbReference type="ARBA" id="ARBA00022692"/>
    </source>
</evidence>
<dbReference type="Pfam" id="PF03381">
    <property type="entry name" value="CDC50"/>
    <property type="match status" value="1"/>
</dbReference>
<comment type="subcellular location">
    <subcellularLocation>
        <location evidence="1">Membrane</location>
    </subcellularLocation>
</comment>
<proteinExistence type="inferred from homology"/>
<evidence type="ECO:0000256" key="4">
    <source>
        <dbReference type="ARBA" id="ARBA00022989"/>
    </source>
</evidence>
<keyword evidence="3 6" id="KW-0812">Transmembrane</keyword>
<name>A0A0B1SCP9_OESDE</name>
<feature type="transmembrane region" description="Helical" evidence="6">
    <location>
        <begin position="82"/>
        <end position="106"/>
    </location>
</feature>
<keyword evidence="8" id="KW-1185">Reference proteome</keyword>
<feature type="non-terminal residue" evidence="7">
    <location>
        <position position="1"/>
    </location>
</feature>
<dbReference type="Proteomes" id="UP000053660">
    <property type="component" value="Unassembled WGS sequence"/>
</dbReference>
<reference evidence="7 8" key="1">
    <citation type="submission" date="2014-03" db="EMBL/GenBank/DDBJ databases">
        <title>Draft genome of the hookworm Oesophagostomum dentatum.</title>
        <authorList>
            <person name="Mitreva M."/>
        </authorList>
    </citation>
    <scope>NUCLEOTIDE SEQUENCE [LARGE SCALE GENOMIC DNA]</scope>
    <source>
        <strain evidence="7 8">OD-Hann</strain>
    </source>
</reference>
<sequence length="108" mass="12434">LESLVKFDSTPIFQTPSNYYITNRTVLQNTVRPPWWQKDVCRLGANTPGVGVGFENVDFMIWMQTAALPNFRKLYRILDRDASLFIILPHFTISPLFLVFSCSIFSTV</sequence>
<evidence type="ECO:0000256" key="6">
    <source>
        <dbReference type="SAM" id="Phobius"/>
    </source>
</evidence>
<protein>
    <submittedName>
        <fullName evidence="7">Uncharacterized protein</fullName>
    </submittedName>
</protein>
<evidence type="ECO:0000313" key="7">
    <source>
        <dbReference type="EMBL" id="KHJ81010.1"/>
    </source>
</evidence>
<dbReference type="OrthoDB" id="340608at2759"/>
<evidence type="ECO:0000256" key="1">
    <source>
        <dbReference type="ARBA" id="ARBA00004370"/>
    </source>
</evidence>
<dbReference type="EMBL" id="KN595437">
    <property type="protein sequence ID" value="KHJ81010.1"/>
    <property type="molecule type" value="Genomic_DNA"/>
</dbReference>
<keyword evidence="4 6" id="KW-1133">Transmembrane helix</keyword>
<accession>A0A0B1SCP9</accession>
<comment type="similarity">
    <text evidence="2">Belongs to the CDC50/LEM3 family.</text>
</comment>
<evidence type="ECO:0000313" key="8">
    <source>
        <dbReference type="Proteomes" id="UP000053660"/>
    </source>
</evidence>
<evidence type="ECO:0000256" key="2">
    <source>
        <dbReference type="ARBA" id="ARBA00009457"/>
    </source>
</evidence>
<organism evidence="7 8">
    <name type="scientific">Oesophagostomum dentatum</name>
    <name type="common">Nodular worm</name>
    <dbReference type="NCBI Taxonomy" id="61180"/>
    <lineage>
        <taxon>Eukaryota</taxon>
        <taxon>Metazoa</taxon>
        <taxon>Ecdysozoa</taxon>
        <taxon>Nematoda</taxon>
        <taxon>Chromadorea</taxon>
        <taxon>Rhabditida</taxon>
        <taxon>Rhabditina</taxon>
        <taxon>Rhabditomorpha</taxon>
        <taxon>Strongyloidea</taxon>
        <taxon>Strongylidae</taxon>
        <taxon>Oesophagostomum</taxon>
    </lineage>
</organism>
<dbReference type="InterPro" id="IPR005045">
    <property type="entry name" value="CDC50/LEM3_fam"/>
</dbReference>